<dbReference type="Pfam" id="PF08281">
    <property type="entry name" value="Sigma70_r4_2"/>
    <property type="match status" value="1"/>
</dbReference>
<dbReference type="PANTHER" id="PTHR43133:SF51">
    <property type="entry name" value="RNA POLYMERASE SIGMA FACTOR"/>
    <property type="match status" value="1"/>
</dbReference>
<gene>
    <name evidence="8" type="ORF">KQI42_15065</name>
</gene>
<sequence length="186" mass="22419">MNFKKDSKDDILFKKLFEANYKRVYKVALFMTNNKEEAEDILQEAFINAYTNIEKLKDINKFGPWISTITTNISRNRLKNKRWDICVENEEFFSLIAEDYCFYLPDEILEDEELKETVWKTISDLEPLYKEVIILYYYEDLCYEDISEFLDVPIGTVRSRLSRAKDKLEKSLKRIYFKEGVVYEER</sequence>
<dbReference type="Pfam" id="PF04542">
    <property type="entry name" value="Sigma70_r2"/>
    <property type="match status" value="1"/>
</dbReference>
<keyword evidence="3 5" id="KW-0238">DNA-binding</keyword>
<dbReference type="Proteomes" id="UP000749471">
    <property type="component" value="Unassembled WGS sequence"/>
</dbReference>
<dbReference type="InterPro" id="IPR000838">
    <property type="entry name" value="RNA_pol_sigma70_ECF_CS"/>
</dbReference>
<evidence type="ECO:0000256" key="3">
    <source>
        <dbReference type="ARBA" id="ARBA00023125"/>
    </source>
</evidence>
<dbReference type="CDD" id="cd06171">
    <property type="entry name" value="Sigma70_r4"/>
    <property type="match status" value="1"/>
</dbReference>
<evidence type="ECO:0000256" key="5">
    <source>
        <dbReference type="RuleBase" id="RU000716"/>
    </source>
</evidence>
<proteinExistence type="inferred from homology"/>
<dbReference type="EMBL" id="JAHLPM010000014">
    <property type="protein sequence ID" value="MBU5439343.1"/>
    <property type="molecule type" value="Genomic_DNA"/>
</dbReference>
<keyword evidence="2 5" id="KW-0731">Sigma factor</keyword>
<protein>
    <recommendedName>
        <fullName evidence="5">RNA polymerase sigma factor</fullName>
    </recommendedName>
</protein>
<dbReference type="NCBIfam" id="TIGR02937">
    <property type="entry name" value="sigma70-ECF"/>
    <property type="match status" value="1"/>
</dbReference>
<feature type="domain" description="RNA polymerase sigma factor 70 region 4 type 2" evidence="7">
    <location>
        <begin position="118"/>
        <end position="168"/>
    </location>
</feature>
<evidence type="ECO:0000313" key="8">
    <source>
        <dbReference type="EMBL" id="MBU5439343.1"/>
    </source>
</evidence>
<evidence type="ECO:0000256" key="4">
    <source>
        <dbReference type="ARBA" id="ARBA00023163"/>
    </source>
</evidence>
<accession>A0ABS6EAZ6</accession>
<name>A0ABS6EAZ6_9FIRM</name>
<dbReference type="PROSITE" id="PS01063">
    <property type="entry name" value="SIGMA70_ECF"/>
    <property type="match status" value="1"/>
</dbReference>
<comment type="similarity">
    <text evidence="5">Belongs to the sigma-70 factor family. ECF subfamily.</text>
</comment>
<keyword evidence="1 5" id="KW-0805">Transcription regulation</keyword>
<evidence type="ECO:0000259" key="7">
    <source>
        <dbReference type="Pfam" id="PF08281"/>
    </source>
</evidence>
<reference evidence="8 9" key="1">
    <citation type="submission" date="2021-06" db="EMBL/GenBank/DDBJ databases">
        <authorList>
            <person name="Sun Q."/>
            <person name="Li D."/>
        </authorList>
    </citation>
    <scope>NUCLEOTIDE SEQUENCE [LARGE SCALE GENOMIC DNA]</scope>
    <source>
        <strain evidence="8 9">MSJ-40</strain>
    </source>
</reference>
<feature type="domain" description="RNA polymerase sigma-70 region 2" evidence="6">
    <location>
        <begin position="16"/>
        <end position="83"/>
    </location>
</feature>
<evidence type="ECO:0000256" key="1">
    <source>
        <dbReference type="ARBA" id="ARBA00023015"/>
    </source>
</evidence>
<dbReference type="InterPro" id="IPR039425">
    <property type="entry name" value="RNA_pol_sigma-70-like"/>
</dbReference>
<dbReference type="InterPro" id="IPR007627">
    <property type="entry name" value="RNA_pol_sigma70_r2"/>
</dbReference>
<dbReference type="InterPro" id="IPR014284">
    <property type="entry name" value="RNA_pol_sigma-70_dom"/>
</dbReference>
<dbReference type="InterPro" id="IPR013249">
    <property type="entry name" value="RNA_pol_sigma70_r4_t2"/>
</dbReference>
<organism evidence="8 9">
    <name type="scientific">Tissierella simiarum</name>
    <dbReference type="NCBI Taxonomy" id="2841534"/>
    <lineage>
        <taxon>Bacteria</taxon>
        <taxon>Bacillati</taxon>
        <taxon>Bacillota</taxon>
        <taxon>Tissierellia</taxon>
        <taxon>Tissierellales</taxon>
        <taxon>Tissierellaceae</taxon>
        <taxon>Tissierella</taxon>
    </lineage>
</organism>
<evidence type="ECO:0000313" key="9">
    <source>
        <dbReference type="Proteomes" id="UP000749471"/>
    </source>
</evidence>
<keyword evidence="4 5" id="KW-0804">Transcription</keyword>
<evidence type="ECO:0000256" key="2">
    <source>
        <dbReference type="ARBA" id="ARBA00023082"/>
    </source>
</evidence>
<evidence type="ECO:0000259" key="6">
    <source>
        <dbReference type="Pfam" id="PF04542"/>
    </source>
</evidence>
<dbReference type="PANTHER" id="PTHR43133">
    <property type="entry name" value="RNA POLYMERASE ECF-TYPE SIGMA FACTO"/>
    <property type="match status" value="1"/>
</dbReference>
<keyword evidence="9" id="KW-1185">Reference proteome</keyword>
<comment type="caution">
    <text evidence="8">The sequence shown here is derived from an EMBL/GenBank/DDBJ whole genome shotgun (WGS) entry which is preliminary data.</text>
</comment>
<dbReference type="RefSeq" id="WP_216521051.1">
    <property type="nucleotide sequence ID" value="NZ_JAHLPM010000014.1"/>
</dbReference>